<dbReference type="EMBL" id="BIFR01000001">
    <property type="protein sequence ID" value="GCE13604.1"/>
    <property type="molecule type" value="Genomic_DNA"/>
</dbReference>
<evidence type="ECO:0000313" key="1">
    <source>
        <dbReference type="EMBL" id="GCE13604.1"/>
    </source>
</evidence>
<proteinExistence type="predicted"/>
<evidence type="ECO:0000313" key="2">
    <source>
        <dbReference type="Proteomes" id="UP000287352"/>
    </source>
</evidence>
<reference evidence="2" key="1">
    <citation type="submission" date="2018-12" db="EMBL/GenBank/DDBJ databases">
        <title>Tengunoibacter tsumagoiensis gen. nov., sp. nov., Dictyobacter kobayashii sp. nov., D. alpinus sp. nov., and D. joshuensis sp. nov. and description of Dictyobacteraceae fam. nov. within the order Ktedonobacterales isolated from Tengu-no-mugimeshi.</title>
        <authorList>
            <person name="Wang C.M."/>
            <person name="Zheng Y."/>
            <person name="Sakai Y."/>
            <person name="Toyoda A."/>
            <person name="Minakuchi Y."/>
            <person name="Abe K."/>
            <person name="Yokota A."/>
            <person name="Yabe S."/>
        </authorList>
    </citation>
    <scope>NUCLEOTIDE SEQUENCE [LARGE SCALE GENOMIC DNA]</scope>
    <source>
        <strain evidence="2">Uno3</strain>
    </source>
</reference>
<protein>
    <submittedName>
        <fullName evidence="1">Uncharacterized protein</fullName>
    </submittedName>
</protein>
<dbReference type="Proteomes" id="UP000287352">
    <property type="component" value="Unassembled WGS sequence"/>
</dbReference>
<comment type="caution">
    <text evidence="1">The sequence shown here is derived from an EMBL/GenBank/DDBJ whole genome shotgun (WGS) entry which is preliminary data.</text>
</comment>
<name>A0A402A385_9CHLR</name>
<keyword evidence="2" id="KW-1185">Reference proteome</keyword>
<sequence>MTVNRRLFLKIAGAASMAEALLATEPLTATLAHRQTNAVPLSIEQYHTLVLYQRQYGEATVYTIASSARLAHGPFVRTASYHGWSTSWDQAVRLQLNQKTGEEGVLFYDRTHGVIALYQLTAEGKLNAIRNDAGWAKTWDIFLPVFPGHNNKQCILSYDRSYGYAELHQITSDLQVKLQKGYQLGTGWDQILAMETDSAGLLFYSRAQSLARFYSMDESGYLSLKHDYPFDTQWDLLLSGAFGASTKQSLLCYSQKAGELRHYAVEHNGRLTLLANVTGLHHDWRTILAGGFTSNQGDQILCYDQQRSELQLYPLPPADNIQLNPLARLGIHADLLL</sequence>
<organism evidence="1 2">
    <name type="scientific">Tengunoibacter tsumagoiensis</name>
    <dbReference type="NCBI Taxonomy" id="2014871"/>
    <lineage>
        <taxon>Bacteria</taxon>
        <taxon>Bacillati</taxon>
        <taxon>Chloroflexota</taxon>
        <taxon>Ktedonobacteria</taxon>
        <taxon>Ktedonobacterales</taxon>
        <taxon>Dictyobacteraceae</taxon>
        <taxon>Tengunoibacter</taxon>
    </lineage>
</organism>
<dbReference type="AlphaFoldDB" id="A0A402A385"/>
<dbReference type="RefSeq" id="WP_126581115.1">
    <property type="nucleotide sequence ID" value="NZ_BIFR01000001.1"/>
</dbReference>
<dbReference type="InterPro" id="IPR006311">
    <property type="entry name" value="TAT_signal"/>
</dbReference>
<accession>A0A402A385</accession>
<gene>
    <name evidence="1" type="ORF">KTT_34630</name>
</gene>
<dbReference type="PROSITE" id="PS51318">
    <property type="entry name" value="TAT"/>
    <property type="match status" value="1"/>
</dbReference>